<dbReference type="InterPro" id="IPR036412">
    <property type="entry name" value="HAD-like_sf"/>
</dbReference>
<dbReference type="Gene3D" id="3.40.50.1000">
    <property type="entry name" value="HAD superfamily/HAD-like"/>
    <property type="match status" value="1"/>
</dbReference>
<dbReference type="AlphaFoldDB" id="A0A4S9EXZ8"/>
<accession>A0A4S9EXZ8</accession>
<comment type="caution">
    <text evidence="1">The sequence shown here is derived from an EMBL/GenBank/DDBJ whole genome shotgun (WGS) entry which is preliminary data.</text>
</comment>
<protein>
    <recommendedName>
        <fullName evidence="3">HAD-like protein</fullName>
    </recommendedName>
</protein>
<dbReference type="PANTHER" id="PTHR46191:SF2">
    <property type="entry name" value="HALOACID DEHALOGENASE-LIKE HYDROLASE DOMAIN-CONTAINING PROTEIN 3"/>
    <property type="match status" value="1"/>
</dbReference>
<sequence length="332" mass="36554">MNEENSYQQDNPIMKRNLLLCVDAFGTLFRPRSPIAEQYGSVARSMGVTISDDEVAKSFKTGNIQRSLKIIPKLRKSYRYGSQTMVDRSKSPHPLFHHLFHSTSLTDPPSKVITKTFQPHHPGPLPSSLTPNLINRFWSKEGYTAFPDVLSYLRNLSSQPSRLPSASPRLVVGVITNSDDRVPDVLSSLGLRVNHLRHGSKIGTEAMQEQPQTDIDFCIMSYDVGCEKPSSEIFDAATSMLGSILAAEGTEFEKQDWDLLYVGDEVKKDAQGAIQAGWDAVIVDRGGEKDLAYEGDAPGVEGFIEVEGKQVVILDSFGALGSFGGYGLLKIE</sequence>
<dbReference type="InterPro" id="IPR044924">
    <property type="entry name" value="HAD-SF_hydro_IA_REG-2-like_cap"/>
</dbReference>
<dbReference type="SUPFAM" id="SSF56784">
    <property type="entry name" value="HAD-like"/>
    <property type="match status" value="1"/>
</dbReference>
<dbReference type="GO" id="GO:0005634">
    <property type="term" value="C:nucleus"/>
    <property type="evidence" value="ECO:0007669"/>
    <property type="project" value="TreeGrafter"/>
</dbReference>
<dbReference type="Gene3D" id="1.10.150.720">
    <property type="entry name" value="Haloacid dehalogenase-like hydrolase"/>
    <property type="match status" value="1"/>
</dbReference>
<evidence type="ECO:0000313" key="1">
    <source>
        <dbReference type="EMBL" id="THX39851.1"/>
    </source>
</evidence>
<dbReference type="Proteomes" id="UP000308953">
    <property type="component" value="Unassembled WGS sequence"/>
</dbReference>
<reference evidence="1 2" key="1">
    <citation type="submission" date="2018-10" db="EMBL/GenBank/DDBJ databases">
        <title>Fifty Aureobasidium pullulans genomes reveal a recombining polyextremotolerant generalist.</title>
        <authorList>
            <person name="Gostincar C."/>
            <person name="Turk M."/>
            <person name="Zajc J."/>
            <person name="Gunde-Cimerman N."/>
        </authorList>
    </citation>
    <scope>NUCLEOTIDE SEQUENCE [LARGE SCALE GENOMIC DNA]</scope>
    <source>
        <strain evidence="1 2">EXF-9785</strain>
    </source>
</reference>
<name>A0A4S9EXZ8_AURPU</name>
<dbReference type="PANTHER" id="PTHR46191">
    <property type="match status" value="1"/>
</dbReference>
<evidence type="ECO:0000313" key="2">
    <source>
        <dbReference type="Proteomes" id="UP000308953"/>
    </source>
</evidence>
<dbReference type="InterPro" id="IPR051828">
    <property type="entry name" value="HAD-like_hydrolase_domain"/>
</dbReference>
<proteinExistence type="predicted"/>
<dbReference type="Pfam" id="PF13242">
    <property type="entry name" value="Hydrolase_like"/>
    <property type="match status" value="1"/>
</dbReference>
<dbReference type="EMBL" id="QZAV01000062">
    <property type="protein sequence ID" value="THX39851.1"/>
    <property type="molecule type" value="Genomic_DNA"/>
</dbReference>
<evidence type="ECO:0008006" key="3">
    <source>
        <dbReference type="Google" id="ProtNLM"/>
    </source>
</evidence>
<gene>
    <name evidence="1" type="ORF">D6D10_03948</name>
</gene>
<dbReference type="InterPro" id="IPR023214">
    <property type="entry name" value="HAD_sf"/>
</dbReference>
<organism evidence="1 2">
    <name type="scientific">Aureobasidium pullulans</name>
    <name type="common">Black yeast</name>
    <name type="synonym">Pullularia pullulans</name>
    <dbReference type="NCBI Taxonomy" id="5580"/>
    <lineage>
        <taxon>Eukaryota</taxon>
        <taxon>Fungi</taxon>
        <taxon>Dikarya</taxon>
        <taxon>Ascomycota</taxon>
        <taxon>Pezizomycotina</taxon>
        <taxon>Dothideomycetes</taxon>
        <taxon>Dothideomycetidae</taxon>
        <taxon>Dothideales</taxon>
        <taxon>Saccotheciaceae</taxon>
        <taxon>Aureobasidium</taxon>
    </lineage>
</organism>